<feature type="domain" description="Response regulatory" evidence="2">
    <location>
        <begin position="1"/>
        <end position="43"/>
    </location>
</feature>
<dbReference type="EMBL" id="CP054491">
    <property type="protein sequence ID" value="QKQ27368.1"/>
    <property type="molecule type" value="Genomic_DNA"/>
</dbReference>
<sequence length="43" mass="4651">MPVMDGYRATEAIRQAPGFSDLPIIAMTDTLWSVTGRSVSLPV</sequence>
<gene>
    <name evidence="3" type="ORF">HUE57_14585</name>
</gene>
<dbReference type="SUPFAM" id="SSF52172">
    <property type="entry name" value="CheY-like"/>
    <property type="match status" value="1"/>
</dbReference>
<organism evidence="3 4">
    <name type="scientific">Candidatus Reidiella endopervernicosa</name>
    <dbReference type="NCBI Taxonomy" id="2738883"/>
    <lineage>
        <taxon>Bacteria</taxon>
        <taxon>Pseudomonadati</taxon>
        <taxon>Pseudomonadota</taxon>
        <taxon>Gammaproteobacteria</taxon>
        <taxon>Candidatus Reidiella</taxon>
    </lineage>
</organism>
<dbReference type="InterPro" id="IPR011006">
    <property type="entry name" value="CheY-like_superfamily"/>
</dbReference>
<dbReference type="Gene3D" id="3.40.50.2300">
    <property type="match status" value="1"/>
</dbReference>
<comment type="caution">
    <text evidence="1">Lacks conserved residue(s) required for the propagation of feature annotation.</text>
</comment>
<evidence type="ECO:0000259" key="2">
    <source>
        <dbReference type="PROSITE" id="PS50110"/>
    </source>
</evidence>
<accession>A0A6N0HYC1</accession>
<keyword evidence="4" id="KW-1185">Reference proteome</keyword>
<dbReference type="GO" id="GO:0000160">
    <property type="term" value="P:phosphorelay signal transduction system"/>
    <property type="evidence" value="ECO:0007669"/>
    <property type="project" value="InterPro"/>
</dbReference>
<protein>
    <recommendedName>
        <fullName evidence="2">Response regulatory domain-containing protein</fullName>
    </recommendedName>
</protein>
<dbReference type="Proteomes" id="UP000509658">
    <property type="component" value="Chromosome"/>
</dbReference>
<dbReference type="KEGG" id="rev:HUE57_14585"/>
<evidence type="ECO:0000313" key="3">
    <source>
        <dbReference type="EMBL" id="QKQ27368.1"/>
    </source>
</evidence>
<reference evidence="3 4" key="1">
    <citation type="submission" date="2020-05" db="EMBL/GenBank/DDBJ databases">
        <title>Horizontal transmission and recombination maintain forever young bacterial symbiont genomes.</title>
        <authorList>
            <person name="Russell S.L."/>
            <person name="Pepper-Tunick E."/>
            <person name="Svedberg J."/>
            <person name="Byrne A."/>
            <person name="Ruelas Castillo J."/>
            <person name="Vollmers C."/>
            <person name="Beinart R.A."/>
            <person name="Corbett-Detig R."/>
        </authorList>
    </citation>
    <scope>NUCLEOTIDE SEQUENCE [LARGE SCALE GENOMIC DNA]</scope>
    <source>
        <strain evidence="3">Santa_Monica_outfall</strain>
    </source>
</reference>
<dbReference type="InterPro" id="IPR001789">
    <property type="entry name" value="Sig_transdc_resp-reg_receiver"/>
</dbReference>
<proteinExistence type="predicted"/>
<evidence type="ECO:0000256" key="1">
    <source>
        <dbReference type="PROSITE-ProRule" id="PRU00169"/>
    </source>
</evidence>
<dbReference type="PROSITE" id="PS50110">
    <property type="entry name" value="RESPONSE_REGULATORY"/>
    <property type="match status" value="1"/>
</dbReference>
<dbReference type="RefSeq" id="WP_174673439.1">
    <property type="nucleotide sequence ID" value="NZ_CP054491.1"/>
</dbReference>
<dbReference type="AlphaFoldDB" id="A0A6N0HYC1"/>
<evidence type="ECO:0000313" key="4">
    <source>
        <dbReference type="Proteomes" id="UP000509658"/>
    </source>
</evidence>
<name>A0A6N0HYC1_9GAMM</name>